<dbReference type="STRING" id="13706.A0A1X2H1J3"/>
<dbReference type="OrthoDB" id="2555519at2759"/>
<evidence type="ECO:0000256" key="1">
    <source>
        <dbReference type="SAM" id="MobiDB-lite"/>
    </source>
</evidence>
<comment type="caution">
    <text evidence="2">The sequence shown here is derived from an EMBL/GenBank/DDBJ whole genome shotgun (WGS) entry which is preliminary data.</text>
</comment>
<feature type="compositionally biased region" description="Acidic residues" evidence="1">
    <location>
        <begin position="452"/>
        <end position="467"/>
    </location>
</feature>
<protein>
    <submittedName>
        <fullName evidence="2">Uncharacterized protein</fullName>
    </submittedName>
</protein>
<sequence length="482" mass="52668">FSFFPSFGCCLFSLSGSAFHSFPFPSLALSFGSWTTMAKENTQPKAVNIIRPSQTLSVKRPPSTHSRSSRSSIASTSSGPPASARYHMTSSASTQAIPSNEPRKPRVASSAKIAFDQPTSSHKLNIYHPPQHRSSLPPHRPLDAHDPYRQTQSSPSYELYKPGAPLARPKMPPSSTSTSSLSRSMTTPGAISSRVSSTSTNTSSSSASSYPRHYPSSTLSHGPNPPASHSATAKPLVPRSNPRKVYTASHIDRPEPELLESGQKLAEASIAGLAEFGHANRFDDDYDSNNLDDDDDDDQGTDEDARFTAGNSEDDADRDLDGSEYDENEEDEEEEDDMVSEARVNRKIADLEISNRSLLAVNEMLEITVRKQASQVAQLKKQITQNGDTPILALPTPVQEAGESSTEEDWEQDELFSRLRKMTETMIAQGEASLKFEFKNLGRVISNYHSGDEDEDDVEKEDETGEDIIDKGQPDSAGLATH</sequence>
<feature type="compositionally biased region" description="Low complexity" evidence="1">
    <location>
        <begin position="173"/>
        <end position="217"/>
    </location>
</feature>
<dbReference type="OMA" id="LNIYHPP"/>
<feature type="region of interest" description="Disordered" evidence="1">
    <location>
        <begin position="54"/>
        <end position="256"/>
    </location>
</feature>
<accession>A0A1X2H1J3</accession>
<feature type="non-terminal residue" evidence="2">
    <location>
        <position position="1"/>
    </location>
</feature>
<evidence type="ECO:0000313" key="2">
    <source>
        <dbReference type="EMBL" id="ORY91219.1"/>
    </source>
</evidence>
<feature type="compositionally biased region" description="Polar residues" evidence="1">
    <location>
        <begin position="88"/>
        <end position="98"/>
    </location>
</feature>
<feature type="compositionally biased region" description="Acidic residues" evidence="1">
    <location>
        <begin position="284"/>
        <end position="302"/>
    </location>
</feature>
<proteinExistence type="predicted"/>
<dbReference type="PANTHER" id="PTHR38701">
    <property type="entry name" value="CHROMOSOME 8, WHOLE GENOME SHOTGUN SEQUENCE"/>
    <property type="match status" value="1"/>
</dbReference>
<keyword evidence="3" id="KW-1185">Reference proteome</keyword>
<feature type="compositionally biased region" description="Acidic residues" evidence="1">
    <location>
        <begin position="312"/>
        <end position="339"/>
    </location>
</feature>
<name>A0A1X2H1J3_SYNRA</name>
<organism evidence="2 3">
    <name type="scientific">Syncephalastrum racemosum</name>
    <name type="common">Filamentous fungus</name>
    <dbReference type="NCBI Taxonomy" id="13706"/>
    <lineage>
        <taxon>Eukaryota</taxon>
        <taxon>Fungi</taxon>
        <taxon>Fungi incertae sedis</taxon>
        <taxon>Mucoromycota</taxon>
        <taxon>Mucoromycotina</taxon>
        <taxon>Mucoromycetes</taxon>
        <taxon>Mucorales</taxon>
        <taxon>Syncephalastraceae</taxon>
        <taxon>Syncephalastrum</taxon>
    </lineage>
</organism>
<gene>
    <name evidence="2" type="ORF">BCR43DRAFT_100273</name>
</gene>
<dbReference type="PANTHER" id="PTHR38701:SF1">
    <property type="entry name" value="UP-REGULATED DURING SEPTATION PROTEIN 1 DOMAIN-CONTAINING PROTEIN"/>
    <property type="match status" value="1"/>
</dbReference>
<dbReference type="Proteomes" id="UP000242180">
    <property type="component" value="Unassembled WGS sequence"/>
</dbReference>
<feature type="compositionally biased region" description="Low complexity" evidence="1">
    <location>
        <begin position="60"/>
        <end position="85"/>
    </location>
</feature>
<dbReference type="EMBL" id="MCGN01000011">
    <property type="protein sequence ID" value="ORY91219.1"/>
    <property type="molecule type" value="Genomic_DNA"/>
</dbReference>
<reference evidence="2 3" key="1">
    <citation type="submission" date="2016-07" db="EMBL/GenBank/DDBJ databases">
        <title>Pervasive Adenine N6-methylation of Active Genes in Fungi.</title>
        <authorList>
            <consortium name="DOE Joint Genome Institute"/>
            <person name="Mondo S.J."/>
            <person name="Dannebaum R.O."/>
            <person name="Kuo R.C."/>
            <person name="Labutti K."/>
            <person name="Haridas S."/>
            <person name="Kuo A."/>
            <person name="Salamov A."/>
            <person name="Ahrendt S.R."/>
            <person name="Lipzen A."/>
            <person name="Sullivan W."/>
            <person name="Andreopoulos W.B."/>
            <person name="Clum A."/>
            <person name="Lindquist E."/>
            <person name="Daum C."/>
            <person name="Ramamoorthy G.K."/>
            <person name="Gryganskyi A."/>
            <person name="Culley D."/>
            <person name="Magnuson J.K."/>
            <person name="James T.Y."/>
            <person name="O'Malley M.A."/>
            <person name="Stajich J.E."/>
            <person name="Spatafora J.W."/>
            <person name="Visel A."/>
            <person name="Grigoriev I.V."/>
        </authorList>
    </citation>
    <scope>NUCLEOTIDE SEQUENCE [LARGE SCALE GENOMIC DNA]</scope>
    <source>
        <strain evidence="2 3">NRRL 2496</strain>
    </source>
</reference>
<dbReference type="AlphaFoldDB" id="A0A1X2H1J3"/>
<feature type="region of interest" description="Disordered" evidence="1">
    <location>
        <begin position="282"/>
        <end position="342"/>
    </location>
</feature>
<evidence type="ECO:0000313" key="3">
    <source>
        <dbReference type="Proteomes" id="UP000242180"/>
    </source>
</evidence>
<feature type="region of interest" description="Disordered" evidence="1">
    <location>
        <begin position="447"/>
        <end position="482"/>
    </location>
</feature>
<dbReference type="InParanoid" id="A0A1X2H1J3"/>